<dbReference type="GO" id="GO:1901701">
    <property type="term" value="P:cellular response to oxygen-containing compound"/>
    <property type="evidence" value="ECO:0007669"/>
    <property type="project" value="UniProtKB-ARBA"/>
</dbReference>
<reference evidence="28" key="1">
    <citation type="submission" date="2023-01" db="EMBL/GenBank/DDBJ databases">
        <title>Genome assembly of the deep-sea coral Lophelia pertusa.</title>
        <authorList>
            <person name="Herrera S."/>
            <person name="Cordes E."/>
        </authorList>
    </citation>
    <scope>NUCLEOTIDE SEQUENCE</scope>
    <source>
        <strain evidence="28">USNM1676648</strain>
        <tissue evidence="28">Polyp</tissue>
    </source>
</reference>
<evidence type="ECO:0000256" key="2">
    <source>
        <dbReference type="ARBA" id="ARBA00004275"/>
    </source>
</evidence>
<dbReference type="EC" id="2.7.11.1" evidence="6"/>
<keyword evidence="14" id="KW-0067">ATP-binding</keyword>
<feature type="domain" description="FATC" evidence="27">
    <location>
        <begin position="1137"/>
        <end position="1178"/>
    </location>
</feature>
<keyword evidence="21" id="KW-0968">Cytoplasmic vesicle</keyword>
<evidence type="ECO:0000256" key="9">
    <source>
        <dbReference type="ARBA" id="ARBA00022553"/>
    </source>
</evidence>
<keyword evidence="7" id="KW-0963">Cytoplasm</keyword>
<evidence type="ECO:0000256" key="18">
    <source>
        <dbReference type="ARBA" id="ARBA00023212"/>
    </source>
</evidence>
<keyword evidence="12" id="KW-0227">DNA damage</keyword>
<dbReference type="AlphaFoldDB" id="A0A9X0CLL1"/>
<evidence type="ECO:0000256" key="24">
    <source>
        <dbReference type="ARBA" id="ARBA00067340"/>
    </source>
</evidence>
<dbReference type="GO" id="GO:0003677">
    <property type="term" value="F:DNA binding"/>
    <property type="evidence" value="ECO:0007669"/>
    <property type="project" value="UniProtKB-KW"/>
</dbReference>
<dbReference type="SMART" id="SM00146">
    <property type="entry name" value="PI3Kc"/>
    <property type="match status" value="1"/>
</dbReference>
<dbReference type="InterPro" id="IPR003151">
    <property type="entry name" value="PIK-rel_kinase_FAT"/>
</dbReference>
<evidence type="ECO:0000256" key="15">
    <source>
        <dbReference type="ARBA" id="ARBA00022990"/>
    </source>
</evidence>
<dbReference type="InterPro" id="IPR036940">
    <property type="entry name" value="PI3/4_kinase_cat_sf"/>
</dbReference>
<dbReference type="Pfam" id="PF02260">
    <property type="entry name" value="FATC"/>
    <property type="match status" value="1"/>
</dbReference>
<dbReference type="GO" id="GO:0006281">
    <property type="term" value="P:DNA repair"/>
    <property type="evidence" value="ECO:0007669"/>
    <property type="project" value="InterPro"/>
</dbReference>
<evidence type="ECO:0000256" key="1">
    <source>
        <dbReference type="ARBA" id="ARBA00004123"/>
    </source>
</evidence>
<dbReference type="FunFam" id="3.30.1010.10:FF:000015">
    <property type="entry name" value="Serine-protein kinase ATM"/>
    <property type="match status" value="1"/>
</dbReference>
<evidence type="ECO:0000256" key="5">
    <source>
        <dbReference type="ARBA" id="ARBA00010769"/>
    </source>
</evidence>
<dbReference type="Gene3D" id="3.30.1010.10">
    <property type="entry name" value="Phosphatidylinositol 3-kinase Catalytic Subunit, Chain A, domain 4"/>
    <property type="match status" value="1"/>
</dbReference>
<dbReference type="FunFam" id="1.10.1070.11:FF:000011">
    <property type="entry name" value="Serine-protein kinase ATM"/>
    <property type="match status" value="1"/>
</dbReference>
<dbReference type="GO" id="GO:0032210">
    <property type="term" value="P:regulation of telomere maintenance via telomerase"/>
    <property type="evidence" value="ECO:0007669"/>
    <property type="project" value="UniProtKB-ARBA"/>
</dbReference>
<evidence type="ECO:0000259" key="27">
    <source>
        <dbReference type="PROSITE" id="PS51190"/>
    </source>
</evidence>
<dbReference type="GO" id="GO:0005524">
    <property type="term" value="F:ATP binding"/>
    <property type="evidence" value="ECO:0007669"/>
    <property type="project" value="UniProtKB-KW"/>
</dbReference>
<dbReference type="GO" id="GO:0010557">
    <property type="term" value="P:positive regulation of macromolecule biosynthetic process"/>
    <property type="evidence" value="ECO:0007669"/>
    <property type="project" value="UniProtKB-ARBA"/>
</dbReference>
<keyword evidence="10" id="KW-0808">Transferase</keyword>
<dbReference type="CDD" id="cd05171">
    <property type="entry name" value="PIKKc_ATM"/>
    <property type="match status" value="1"/>
</dbReference>
<dbReference type="PROSITE" id="PS00916">
    <property type="entry name" value="PI3_4_KINASE_2"/>
    <property type="match status" value="1"/>
</dbReference>
<gene>
    <name evidence="28" type="ORF">OS493_009584</name>
</gene>
<dbReference type="PROSITE" id="PS50290">
    <property type="entry name" value="PI3_4_KINASE_3"/>
    <property type="match status" value="1"/>
</dbReference>
<sequence>MLAVVTYLRTQNKPIKGRGQSTLWDNNFWLDLDYLEVASAAQRCSAYFTALLYTEIWADIQKSKPDSPVSISLPSNSQNIDMEIATSQSSEGSLSTSYQTLVLEAYGAIGEPDSMYGAGAGRLADIDSRVRTYMHEHAWDKALGACDLRMQNISASSQTGLLQSMKNFGLDHVMRIYLQGLSAENPQATAEVAELQYESAWQNCVWDLDTSSSSVGSDTPEGFHQSLYSCLCALQDEEWELFQCTLDNTKSRVMDDIAHVSLESVRSVYPSLTRLQCIVELENFGNIINSAEDSMVDIWNERFPLPDNDFEFLEPLLALRTSMLQTLVKLRQNKSNTPQGLIRLSRAYKDLATHLEMQAKIARWSHNPQVAEKALFRVRQLQGDITEIQSRLGGEDLGVTWSWKMEEAKLRWARGEQDTAMYLLKSLTKHLEKAQDQSSEATSLYPQALGLYGNWLAESKSENPNTIIKNYLEKAACLMECMEGGDQASRIESFLSLAWFADTQYQKKVDFMSSSIYENKESLMKKAKVESEQLQRVCEKDRYTRTLNLQAQMDERELRQVAKDKQTFLKTAVEYYIKTLQNGDKYDMRVFRLCSLWFDNANEEFVSKMIKEGLVKIQSRKFLPLMYQLAARLGTKSHDNLLFQGTLNELIERTAVDHPHHTLFILFALANAEKDDKYLNAGKKNAASRLTRNNSKGGAKGFTEARIQTACTLIERIGKQRGELIKHMQLLCEAYIELAYVNVNHLKNERGPFNLPDVTIKKISNLKEVPVPTLDVKVDPLCRYDDLVHVMGFDSKFCLAGGVNLPKIIFCIGSDGVKRRQLVKGRDDLRQDAVMEQVFGMVNQLLMKNSETRKRKLKMRTYKVIPLSQRSGIVEWCEDTVPLGEYLIGRPGTKTAAHSRYYPGDWTSMDCRKKIQVGDNGGRLRYEVYQELMEHFHPVFRHFFLERFPDPAVWFERRLSYTRGVATSSIVGYVVGLGDRHVQNILVDCNTAELVHIDLGVAFEQGKFLPTPETVPFRLTRDLVDGMGLTGVEGVYRRCCEKTMEVMRASQESLMTVVEVLLYDPLSSWTLSPEKRKALQQKAEEDLYEPASASAVGDCLDSTMSAENLAIEDNVNKMAKRMLLRLKQKLDGVEDGVHLSISGQVNHLIREAMDPKNLCRLFVDGSRGCKRSLSSPRHRIVDQHLQKAAGQTRTRVRESWKDESCRRVFLLDYQQPGPNERKLSTTLKKNFEQADVR</sequence>
<dbReference type="GO" id="GO:1904262">
    <property type="term" value="P:negative regulation of TORC1 signaling"/>
    <property type="evidence" value="ECO:0007669"/>
    <property type="project" value="UniProtKB-ARBA"/>
</dbReference>
<dbReference type="Proteomes" id="UP001163046">
    <property type="component" value="Unassembled WGS sequence"/>
</dbReference>
<evidence type="ECO:0000256" key="20">
    <source>
        <dbReference type="ARBA" id="ARBA00023306"/>
    </source>
</evidence>
<dbReference type="GO" id="GO:0010212">
    <property type="term" value="P:response to ionizing radiation"/>
    <property type="evidence" value="ECO:0007669"/>
    <property type="project" value="UniProtKB-ARBA"/>
</dbReference>
<keyword evidence="17" id="KW-0576">Peroxisome</keyword>
<comment type="catalytic activity">
    <reaction evidence="22">
        <text>L-threonyl-[protein] + ATP = O-phospho-L-threonyl-[protein] + ADP + H(+)</text>
        <dbReference type="Rhea" id="RHEA:46608"/>
        <dbReference type="Rhea" id="RHEA-COMP:11060"/>
        <dbReference type="Rhea" id="RHEA-COMP:11605"/>
        <dbReference type="ChEBI" id="CHEBI:15378"/>
        <dbReference type="ChEBI" id="CHEBI:30013"/>
        <dbReference type="ChEBI" id="CHEBI:30616"/>
        <dbReference type="ChEBI" id="CHEBI:61977"/>
        <dbReference type="ChEBI" id="CHEBI:456216"/>
        <dbReference type="EC" id="2.7.11.1"/>
    </reaction>
</comment>
<keyword evidence="29" id="KW-1185">Reference proteome</keyword>
<evidence type="ECO:0000256" key="3">
    <source>
        <dbReference type="ARBA" id="ARBA00004300"/>
    </source>
</evidence>
<dbReference type="PROSITE" id="PS51190">
    <property type="entry name" value="FATC"/>
    <property type="match status" value="1"/>
</dbReference>
<dbReference type="PROSITE" id="PS00915">
    <property type="entry name" value="PI3_4_KINASE_1"/>
    <property type="match status" value="1"/>
</dbReference>
<evidence type="ECO:0000313" key="29">
    <source>
        <dbReference type="Proteomes" id="UP001163046"/>
    </source>
</evidence>
<dbReference type="GO" id="GO:0005813">
    <property type="term" value="C:centrosome"/>
    <property type="evidence" value="ECO:0007669"/>
    <property type="project" value="UniProtKB-SubCell"/>
</dbReference>
<keyword evidence="18" id="KW-0206">Cytoskeleton</keyword>
<accession>A0A9X0CLL1</accession>
<evidence type="ECO:0000256" key="10">
    <source>
        <dbReference type="ARBA" id="ARBA00022679"/>
    </source>
</evidence>
<organism evidence="28 29">
    <name type="scientific">Desmophyllum pertusum</name>
    <dbReference type="NCBI Taxonomy" id="174260"/>
    <lineage>
        <taxon>Eukaryota</taxon>
        <taxon>Metazoa</taxon>
        <taxon>Cnidaria</taxon>
        <taxon>Anthozoa</taxon>
        <taxon>Hexacorallia</taxon>
        <taxon>Scleractinia</taxon>
        <taxon>Caryophylliina</taxon>
        <taxon>Caryophylliidae</taxon>
        <taxon>Desmophyllum</taxon>
    </lineage>
</organism>
<keyword evidence="8" id="KW-0723">Serine/threonine-protein kinase</keyword>
<evidence type="ECO:0000256" key="21">
    <source>
        <dbReference type="ARBA" id="ARBA00023329"/>
    </source>
</evidence>
<evidence type="ECO:0000256" key="14">
    <source>
        <dbReference type="ARBA" id="ARBA00022840"/>
    </source>
</evidence>
<keyword evidence="13" id="KW-0418">Kinase</keyword>
<evidence type="ECO:0000256" key="13">
    <source>
        <dbReference type="ARBA" id="ARBA00022777"/>
    </source>
</evidence>
<dbReference type="GO" id="GO:1904358">
    <property type="term" value="P:positive regulation of telomere maintenance via telomere lengthening"/>
    <property type="evidence" value="ECO:0007669"/>
    <property type="project" value="UniProtKB-ARBA"/>
</dbReference>
<dbReference type="GO" id="GO:0004674">
    <property type="term" value="F:protein serine/threonine kinase activity"/>
    <property type="evidence" value="ECO:0007669"/>
    <property type="project" value="UniProtKB-KW"/>
</dbReference>
<dbReference type="GO" id="GO:0042981">
    <property type="term" value="P:regulation of apoptotic process"/>
    <property type="evidence" value="ECO:0007669"/>
    <property type="project" value="UniProtKB-ARBA"/>
</dbReference>
<evidence type="ECO:0000256" key="4">
    <source>
        <dbReference type="ARBA" id="ARBA00004541"/>
    </source>
</evidence>
<dbReference type="GO" id="GO:0005654">
    <property type="term" value="C:nucleoplasm"/>
    <property type="evidence" value="ECO:0007669"/>
    <property type="project" value="UniProtKB-ARBA"/>
</dbReference>
<feature type="domain" description="FAT" evidence="26">
    <location>
        <begin position="36"/>
        <end position="672"/>
    </location>
</feature>
<evidence type="ECO:0000256" key="23">
    <source>
        <dbReference type="ARBA" id="ARBA00048977"/>
    </source>
</evidence>
<evidence type="ECO:0000259" key="25">
    <source>
        <dbReference type="PROSITE" id="PS50290"/>
    </source>
</evidence>
<dbReference type="InterPro" id="IPR044107">
    <property type="entry name" value="PIKKc_ATM"/>
</dbReference>
<dbReference type="Gene3D" id="1.10.1070.11">
    <property type="entry name" value="Phosphatidylinositol 3-/4-kinase, catalytic domain"/>
    <property type="match status" value="1"/>
</dbReference>
<dbReference type="GO" id="GO:0005777">
    <property type="term" value="C:peroxisome"/>
    <property type="evidence" value="ECO:0007669"/>
    <property type="project" value="UniProtKB-SubCell"/>
</dbReference>
<evidence type="ECO:0000256" key="22">
    <source>
        <dbReference type="ARBA" id="ARBA00047899"/>
    </source>
</evidence>
<dbReference type="PROSITE" id="PS51189">
    <property type="entry name" value="FAT"/>
    <property type="match status" value="1"/>
</dbReference>
<dbReference type="EMBL" id="MU827305">
    <property type="protein sequence ID" value="KAJ7363430.1"/>
    <property type="molecule type" value="Genomic_DNA"/>
</dbReference>
<proteinExistence type="inferred from homology"/>
<keyword evidence="11" id="KW-0547">Nucleotide-binding</keyword>
<dbReference type="PANTHER" id="PTHR37079:SF4">
    <property type="entry name" value="SERINE_THREONINE-PROTEIN KINASE ATM"/>
    <property type="match status" value="1"/>
</dbReference>
<dbReference type="InterPro" id="IPR011009">
    <property type="entry name" value="Kinase-like_dom_sf"/>
</dbReference>
<dbReference type="OrthoDB" id="381190at2759"/>
<dbReference type="InterPro" id="IPR018936">
    <property type="entry name" value="PI3/4_kinase_CS"/>
</dbReference>
<keyword evidence="9" id="KW-0597">Phosphoprotein</keyword>
<evidence type="ECO:0000256" key="19">
    <source>
        <dbReference type="ARBA" id="ARBA00023242"/>
    </source>
</evidence>
<keyword evidence="16" id="KW-0238">DNA-binding</keyword>
<evidence type="ECO:0000256" key="6">
    <source>
        <dbReference type="ARBA" id="ARBA00012513"/>
    </source>
</evidence>
<evidence type="ECO:0000256" key="11">
    <source>
        <dbReference type="ARBA" id="ARBA00022741"/>
    </source>
</evidence>
<evidence type="ECO:0000256" key="16">
    <source>
        <dbReference type="ARBA" id="ARBA00023125"/>
    </source>
</evidence>
<dbReference type="Pfam" id="PF02259">
    <property type="entry name" value="FAT"/>
    <property type="match status" value="1"/>
</dbReference>
<keyword evidence="15" id="KW-0007">Acetylation</keyword>
<dbReference type="SUPFAM" id="SSF56112">
    <property type="entry name" value="Protein kinase-like (PK-like)"/>
    <property type="match status" value="1"/>
</dbReference>
<dbReference type="GO" id="GO:0007127">
    <property type="term" value="P:meiosis I"/>
    <property type="evidence" value="ECO:0007669"/>
    <property type="project" value="UniProtKB-ARBA"/>
</dbReference>
<dbReference type="InterPro" id="IPR000403">
    <property type="entry name" value="PI3/4_kinase_cat_dom"/>
</dbReference>
<evidence type="ECO:0000256" key="12">
    <source>
        <dbReference type="ARBA" id="ARBA00022763"/>
    </source>
</evidence>
<name>A0A9X0CLL1_9CNID</name>
<keyword evidence="19" id="KW-0539">Nucleus</keyword>
<dbReference type="InterPro" id="IPR003152">
    <property type="entry name" value="FATC_dom"/>
</dbReference>
<feature type="domain" description="PI3K/PI4K catalytic" evidence="25">
    <location>
        <begin position="793"/>
        <end position="1108"/>
    </location>
</feature>
<evidence type="ECO:0000259" key="26">
    <source>
        <dbReference type="PROSITE" id="PS51189"/>
    </source>
</evidence>
<keyword evidence="20" id="KW-0131">Cell cycle</keyword>
<comment type="subcellular location">
    <subcellularLocation>
        <location evidence="3">Cytoplasm</location>
        <location evidence="3">Cytoskeleton</location>
        <location evidence="3">Microtubule organizing center</location>
        <location evidence="3">Centrosome</location>
    </subcellularLocation>
    <subcellularLocation>
        <location evidence="4">Cytoplasmic vesicle</location>
    </subcellularLocation>
    <subcellularLocation>
        <location evidence="1">Nucleus</location>
    </subcellularLocation>
    <subcellularLocation>
        <location evidence="2">Peroxisome</location>
    </subcellularLocation>
</comment>
<comment type="catalytic activity">
    <reaction evidence="23">
        <text>L-seryl-[protein] + ATP = O-phospho-L-seryl-[protein] + ADP + H(+)</text>
        <dbReference type="Rhea" id="RHEA:17989"/>
        <dbReference type="Rhea" id="RHEA-COMP:9863"/>
        <dbReference type="Rhea" id="RHEA-COMP:11604"/>
        <dbReference type="ChEBI" id="CHEBI:15378"/>
        <dbReference type="ChEBI" id="CHEBI:29999"/>
        <dbReference type="ChEBI" id="CHEBI:30616"/>
        <dbReference type="ChEBI" id="CHEBI:83421"/>
        <dbReference type="ChEBI" id="CHEBI:456216"/>
        <dbReference type="EC" id="2.7.11.1"/>
    </reaction>
    <physiologicalReaction direction="left-to-right" evidence="23">
        <dbReference type="Rhea" id="RHEA:17990"/>
    </physiologicalReaction>
</comment>
<evidence type="ECO:0000313" key="28">
    <source>
        <dbReference type="EMBL" id="KAJ7363430.1"/>
    </source>
</evidence>
<dbReference type="SMART" id="SM01343">
    <property type="entry name" value="FATC"/>
    <property type="match status" value="1"/>
</dbReference>
<dbReference type="GO" id="GO:0031410">
    <property type="term" value="C:cytoplasmic vesicle"/>
    <property type="evidence" value="ECO:0007669"/>
    <property type="project" value="UniProtKB-SubCell"/>
</dbReference>
<dbReference type="GO" id="GO:0010468">
    <property type="term" value="P:regulation of gene expression"/>
    <property type="evidence" value="ECO:0007669"/>
    <property type="project" value="UniProtKB-ARBA"/>
</dbReference>
<evidence type="ECO:0000256" key="8">
    <source>
        <dbReference type="ARBA" id="ARBA00022527"/>
    </source>
</evidence>
<protein>
    <recommendedName>
        <fullName evidence="24">Serine-protein kinase ATM</fullName>
        <ecNumber evidence="6">2.7.11.1</ecNumber>
    </recommendedName>
</protein>
<dbReference type="InterPro" id="IPR014009">
    <property type="entry name" value="PIK_FAT"/>
</dbReference>
<dbReference type="InterPro" id="IPR038980">
    <property type="entry name" value="ATM_plant"/>
</dbReference>
<evidence type="ECO:0000256" key="7">
    <source>
        <dbReference type="ARBA" id="ARBA00022490"/>
    </source>
</evidence>
<dbReference type="GO" id="GO:0043068">
    <property type="term" value="P:positive regulation of programmed cell death"/>
    <property type="evidence" value="ECO:0007669"/>
    <property type="project" value="UniProtKB-ARBA"/>
</dbReference>
<comment type="similarity">
    <text evidence="5">Belongs to the PI3/PI4-kinase family. ATM subfamily.</text>
</comment>
<dbReference type="Pfam" id="PF00454">
    <property type="entry name" value="PI3_PI4_kinase"/>
    <property type="match status" value="1"/>
</dbReference>
<dbReference type="PANTHER" id="PTHR37079">
    <property type="entry name" value="SERINE/THREONINE-PROTEIN KINASE ATM"/>
    <property type="match status" value="1"/>
</dbReference>
<evidence type="ECO:0000256" key="17">
    <source>
        <dbReference type="ARBA" id="ARBA00023140"/>
    </source>
</evidence>
<comment type="caution">
    <text evidence="28">The sequence shown here is derived from an EMBL/GenBank/DDBJ whole genome shotgun (WGS) entry which is preliminary data.</text>
</comment>
<dbReference type="GO" id="GO:0000077">
    <property type="term" value="P:DNA damage checkpoint signaling"/>
    <property type="evidence" value="ECO:0007669"/>
    <property type="project" value="UniProtKB-ARBA"/>
</dbReference>